<dbReference type="SMART" id="SM00849">
    <property type="entry name" value="Lactamase_B"/>
    <property type="match status" value="1"/>
</dbReference>
<keyword evidence="2" id="KW-0732">Signal</keyword>
<dbReference type="CDD" id="cd16282">
    <property type="entry name" value="metallo-hydrolase-like_MBL-fold"/>
    <property type="match status" value="1"/>
</dbReference>
<evidence type="ECO:0000313" key="4">
    <source>
        <dbReference type="EMBL" id="MDQ7251408.1"/>
    </source>
</evidence>
<keyword evidence="5" id="KW-1185">Reference proteome</keyword>
<comment type="similarity">
    <text evidence="1">Belongs to the metallo-beta-lactamase superfamily. Class-B beta-lactamase family.</text>
</comment>
<accession>A0ABU0YWV6</accession>
<dbReference type="InterPro" id="IPR001279">
    <property type="entry name" value="Metallo-B-lactamas"/>
</dbReference>
<dbReference type="Gene3D" id="3.60.15.10">
    <property type="entry name" value="Ribonuclease Z/Hydroxyacylglutathione hydrolase-like"/>
    <property type="match status" value="1"/>
</dbReference>
<dbReference type="Proteomes" id="UP001230156">
    <property type="component" value="Unassembled WGS sequence"/>
</dbReference>
<evidence type="ECO:0000256" key="1">
    <source>
        <dbReference type="ARBA" id="ARBA00005250"/>
    </source>
</evidence>
<feature type="domain" description="Metallo-beta-lactamase" evidence="3">
    <location>
        <begin position="57"/>
        <end position="240"/>
    </location>
</feature>
<gene>
    <name evidence="4" type="ORF">Q8A70_27225</name>
</gene>
<evidence type="ECO:0000313" key="5">
    <source>
        <dbReference type="Proteomes" id="UP001230156"/>
    </source>
</evidence>
<dbReference type="PANTHER" id="PTHR42951:SF4">
    <property type="entry name" value="ACYL-COENZYME A THIOESTERASE MBLAC2"/>
    <property type="match status" value="1"/>
</dbReference>
<reference evidence="5" key="1">
    <citation type="submission" date="2023-08" db="EMBL/GenBank/DDBJ databases">
        <title>Rhodospirillaceae gen. nov., a novel taxon isolated from the Yangtze River Yuezi River estuary sludge.</title>
        <authorList>
            <person name="Ruan L."/>
        </authorList>
    </citation>
    <scope>NUCLEOTIDE SEQUENCE [LARGE SCALE GENOMIC DNA]</scope>
    <source>
        <strain evidence="5">R-7</strain>
    </source>
</reference>
<dbReference type="NCBIfam" id="TIGR04559">
    <property type="entry name" value="SoxH_rel_PQQ_2"/>
    <property type="match status" value="1"/>
</dbReference>
<evidence type="ECO:0000256" key="2">
    <source>
        <dbReference type="SAM" id="SignalP"/>
    </source>
</evidence>
<dbReference type="Pfam" id="PF00753">
    <property type="entry name" value="Lactamase_B"/>
    <property type="match status" value="1"/>
</dbReference>
<feature type="signal peptide" evidence="2">
    <location>
        <begin position="1"/>
        <end position="21"/>
    </location>
</feature>
<dbReference type="PANTHER" id="PTHR42951">
    <property type="entry name" value="METALLO-BETA-LACTAMASE DOMAIN-CONTAINING"/>
    <property type="match status" value="1"/>
</dbReference>
<dbReference type="InterPro" id="IPR036866">
    <property type="entry name" value="RibonucZ/Hydroxyglut_hydro"/>
</dbReference>
<proteinExistence type="inferred from homology"/>
<dbReference type="InterPro" id="IPR030829">
    <property type="entry name" value="SoxH-rel_PQQ_2"/>
</dbReference>
<organism evidence="4 5">
    <name type="scientific">Dongia sedimenti</name>
    <dbReference type="NCBI Taxonomy" id="3064282"/>
    <lineage>
        <taxon>Bacteria</taxon>
        <taxon>Pseudomonadati</taxon>
        <taxon>Pseudomonadota</taxon>
        <taxon>Alphaproteobacteria</taxon>
        <taxon>Rhodospirillales</taxon>
        <taxon>Dongiaceae</taxon>
        <taxon>Dongia</taxon>
    </lineage>
</organism>
<evidence type="ECO:0000259" key="3">
    <source>
        <dbReference type="SMART" id="SM00849"/>
    </source>
</evidence>
<dbReference type="EMBL" id="JAUYVI010000011">
    <property type="protein sequence ID" value="MDQ7251408.1"/>
    <property type="molecule type" value="Genomic_DNA"/>
</dbReference>
<feature type="chain" id="PRO_5046195397" evidence="2">
    <location>
        <begin position="22"/>
        <end position="311"/>
    </location>
</feature>
<sequence>MRSPAVSVILLAILTAGPTLGARAEGPAPLPVEAIAPGVYVHHGVHAEASVENEGGIANIGFVIGDAAVAVIDSGGSPMEGAALLRAIRQVTPLPVRYVINTHFHPDHVLGNATFAALGAEIIGHKNLPMGLLARRDTYVANYTAVFGADSVKDLIVVPSHLVADRETIDLGHRILEIRAFPTAHTDSDLIVIDRESKTLFAGDLVFLERVPASDGSILGWLKAIAQLREIPAARVVPGHGPVTAPWPAALDPEQAYFERLVRDIRKLLAEGGSLQQATDTIGLSERGHWQLFDSYNARNVTTAYTELEWE</sequence>
<protein>
    <submittedName>
        <fullName evidence="4">Quinoprotein relay system zinc metallohydrolase 2</fullName>
    </submittedName>
</protein>
<dbReference type="RefSeq" id="WP_379961751.1">
    <property type="nucleotide sequence ID" value="NZ_JAUYVI010000011.1"/>
</dbReference>
<comment type="caution">
    <text evidence="4">The sequence shown here is derived from an EMBL/GenBank/DDBJ whole genome shotgun (WGS) entry which is preliminary data.</text>
</comment>
<name>A0ABU0YWV6_9PROT</name>
<dbReference type="InterPro" id="IPR050855">
    <property type="entry name" value="NDM-1-like"/>
</dbReference>
<dbReference type="SUPFAM" id="SSF56281">
    <property type="entry name" value="Metallo-hydrolase/oxidoreductase"/>
    <property type="match status" value="1"/>
</dbReference>